<dbReference type="GO" id="GO:0005634">
    <property type="term" value="C:nucleus"/>
    <property type="evidence" value="ECO:0007669"/>
    <property type="project" value="UniProtKB-SubCell"/>
</dbReference>
<dbReference type="SUPFAM" id="SSF52540">
    <property type="entry name" value="P-loop containing nucleoside triphosphate hydrolases"/>
    <property type="match status" value="1"/>
</dbReference>
<evidence type="ECO:0000256" key="6">
    <source>
        <dbReference type="ARBA" id="ARBA00022840"/>
    </source>
</evidence>
<evidence type="ECO:0000256" key="2">
    <source>
        <dbReference type="ARBA" id="ARBA00004286"/>
    </source>
</evidence>
<evidence type="ECO:0000256" key="8">
    <source>
        <dbReference type="ARBA" id="ARBA00023242"/>
    </source>
</evidence>
<dbReference type="GO" id="GO:0005694">
    <property type="term" value="C:chromosome"/>
    <property type="evidence" value="ECO:0007669"/>
    <property type="project" value="UniProtKB-SubCell"/>
</dbReference>
<protein>
    <recommendedName>
        <fullName evidence="10">DNA mismatch repair protein MSH5</fullName>
    </recommendedName>
    <alternativeName>
        <fullName evidence="11">MutS protein homolog 5</fullName>
    </alternativeName>
</protein>
<comment type="caution">
    <text evidence="13">The sequence shown here is derived from an EMBL/GenBank/DDBJ whole genome shotgun (WGS) entry which is preliminary data.</text>
</comment>
<dbReference type="GO" id="GO:0051026">
    <property type="term" value="P:chiasma assembly"/>
    <property type="evidence" value="ECO:0007669"/>
    <property type="project" value="TreeGrafter"/>
</dbReference>
<keyword evidence="9" id="KW-0469">Meiosis</keyword>
<name>A0AAE0J6U6_9PEZI</name>
<evidence type="ECO:0000313" key="13">
    <source>
        <dbReference type="EMBL" id="KAK3337311.1"/>
    </source>
</evidence>
<sequence>MGLDMKKDGKIGCAYYVVADGTLSIEEDIAMGGVEAAETFVLQIQPTTIIIPNRAPDVLVEFLEQDAQRFDDDAESNNELRGSYILRHLAAVEFDYDAAKESLVRADLGSSVPASDHVEVITADEDGVDCIGSSDHSKLVRLAGSVNINSHMAIGCAGAVLHDLTRRRATELQATDGVDAAISFPVKSIKMITPTDTMLVSADALTSLHILRSELHPNPQIRSLNSSQPRVQENLSVFGLLQALAYTAEGKSKLRQMLFRPSTDLDLIRERQRTIAVFLRAENRDLVESIRKQLKKIKNIKTALFRLKRGVGRIRGQLSIRIGDWKVLLRFAMISTQLKEALLSLSGALGVELFSRIYNSVDSKQILSIGEMIMKTIDFKLSKEKGHTEILTGSSAKLDKMRQEFADLYHMLPDVTKRMQQYVPPWAAEHIRDCIIFPRLGFLTAVAINPDTGQGMFDGQGVLDDEWNSVFSSGDLVYFKNRAMADLDYEYGDLPTSIANEELEVITDLSAIVLEHEDLLVGTSKLLGELDSLLALASAAEKYRWAAPEMTLSNVVDIVGGRHPLQELYVPSFIPNDCSMAGGRGIDGSEGDDDFISDRDETTKPCMLILTGPNNSGKSVYMRQVAIIVYLAHVGSYVPATRATIGVTDRILTRIATRETVMDDESAFLTDLKQAAFTMNFATRRSLILADEFGKGTTMETGSAILTAYLIHFLDLGVERPKVLVGTHFHEVFENDLVEPGDGVGFAHMDVRLNPEAEDPEDQITFLYQLLPGRGASSLGTMCAAINGVEREVVERAEFVVGLLERNEDLEMACREVTEEDVEELRQAEMMTRRFLAMEIPRPNRNPEDLGFIREMLDEVVLTPDTEDMSL</sequence>
<dbReference type="PANTHER" id="PTHR11361">
    <property type="entry name" value="DNA MISMATCH REPAIR PROTEIN MUTS FAMILY MEMBER"/>
    <property type="match status" value="1"/>
</dbReference>
<evidence type="ECO:0000256" key="7">
    <source>
        <dbReference type="ARBA" id="ARBA00023125"/>
    </source>
</evidence>
<dbReference type="PROSITE" id="PS00486">
    <property type="entry name" value="DNA_MISMATCH_REPAIR_2"/>
    <property type="match status" value="1"/>
</dbReference>
<dbReference type="AlphaFoldDB" id="A0AAE0J6U6"/>
<gene>
    <name evidence="13" type="ORF">B0T19DRAFT_455040</name>
</gene>
<evidence type="ECO:0000256" key="3">
    <source>
        <dbReference type="ARBA" id="ARBA00006271"/>
    </source>
</evidence>
<dbReference type="SMART" id="SM00534">
    <property type="entry name" value="MUTSac"/>
    <property type="match status" value="1"/>
</dbReference>
<dbReference type="GO" id="GO:0005524">
    <property type="term" value="F:ATP binding"/>
    <property type="evidence" value="ECO:0007669"/>
    <property type="project" value="UniProtKB-KW"/>
</dbReference>
<accession>A0AAE0J6U6</accession>
<dbReference type="FunFam" id="3.40.50.300:FF:001067">
    <property type="entry name" value="DNA mismatch repair protein MSH5"/>
    <property type="match status" value="1"/>
</dbReference>
<keyword evidence="6" id="KW-0067">ATP-binding</keyword>
<organism evidence="13 14">
    <name type="scientific">Cercophora scortea</name>
    <dbReference type="NCBI Taxonomy" id="314031"/>
    <lineage>
        <taxon>Eukaryota</taxon>
        <taxon>Fungi</taxon>
        <taxon>Dikarya</taxon>
        <taxon>Ascomycota</taxon>
        <taxon>Pezizomycotina</taxon>
        <taxon>Sordariomycetes</taxon>
        <taxon>Sordariomycetidae</taxon>
        <taxon>Sordariales</taxon>
        <taxon>Lasiosphaeriaceae</taxon>
        <taxon>Cercophora</taxon>
    </lineage>
</organism>
<dbReference type="InterPro" id="IPR036187">
    <property type="entry name" value="DNA_mismatch_repair_MutS_sf"/>
</dbReference>
<dbReference type="Gene3D" id="3.40.50.300">
    <property type="entry name" value="P-loop containing nucleotide triphosphate hydrolases"/>
    <property type="match status" value="1"/>
</dbReference>
<dbReference type="PANTHER" id="PTHR11361:SF20">
    <property type="entry name" value="MUTS PROTEIN HOMOLOG 5"/>
    <property type="match status" value="1"/>
</dbReference>
<reference evidence="13" key="2">
    <citation type="submission" date="2023-06" db="EMBL/GenBank/DDBJ databases">
        <authorList>
            <consortium name="Lawrence Berkeley National Laboratory"/>
            <person name="Haridas S."/>
            <person name="Hensen N."/>
            <person name="Bonometti L."/>
            <person name="Westerberg I."/>
            <person name="Brannstrom I.O."/>
            <person name="Guillou S."/>
            <person name="Cros-Aarteil S."/>
            <person name="Calhoun S."/>
            <person name="Kuo A."/>
            <person name="Mondo S."/>
            <person name="Pangilinan J."/>
            <person name="Riley R."/>
            <person name="Labutti K."/>
            <person name="Andreopoulos B."/>
            <person name="Lipzen A."/>
            <person name="Chen C."/>
            <person name="Yanf M."/>
            <person name="Daum C."/>
            <person name="Ng V."/>
            <person name="Clum A."/>
            <person name="Steindorff A."/>
            <person name="Ohm R."/>
            <person name="Martin F."/>
            <person name="Silar P."/>
            <person name="Natvig D."/>
            <person name="Lalanne C."/>
            <person name="Gautier V."/>
            <person name="Ament-Velasquez S.L."/>
            <person name="Kruys A."/>
            <person name="Hutchinson M.I."/>
            <person name="Powell A.J."/>
            <person name="Barry K."/>
            <person name="Miller A.N."/>
            <person name="Grigoriev I.V."/>
            <person name="Debuchy R."/>
            <person name="Gladieux P."/>
            <person name="Thoren M.H."/>
            <person name="Johannesson H."/>
        </authorList>
    </citation>
    <scope>NUCLEOTIDE SEQUENCE</scope>
    <source>
        <strain evidence="13">SMH4131-1</strain>
    </source>
</reference>
<evidence type="ECO:0000256" key="11">
    <source>
        <dbReference type="ARBA" id="ARBA00077470"/>
    </source>
</evidence>
<evidence type="ECO:0000256" key="9">
    <source>
        <dbReference type="ARBA" id="ARBA00023254"/>
    </source>
</evidence>
<dbReference type="Pfam" id="PF00488">
    <property type="entry name" value="MutS_V"/>
    <property type="match status" value="1"/>
</dbReference>
<keyword evidence="8" id="KW-0539">Nucleus</keyword>
<keyword evidence="5" id="KW-0547">Nucleotide-binding</keyword>
<dbReference type="Pfam" id="PF05192">
    <property type="entry name" value="MutS_III"/>
    <property type="match status" value="1"/>
</dbReference>
<dbReference type="InterPro" id="IPR000432">
    <property type="entry name" value="DNA_mismatch_repair_MutS_C"/>
</dbReference>
<dbReference type="GO" id="GO:0140664">
    <property type="term" value="F:ATP-dependent DNA damage sensor activity"/>
    <property type="evidence" value="ECO:0007669"/>
    <property type="project" value="InterPro"/>
</dbReference>
<dbReference type="InterPro" id="IPR045076">
    <property type="entry name" value="MutS"/>
</dbReference>
<keyword evidence="14" id="KW-1185">Reference proteome</keyword>
<comment type="similarity">
    <text evidence="3">Belongs to the DNA mismatch repair MutS family.</text>
</comment>
<keyword evidence="7" id="KW-0238">DNA-binding</keyword>
<evidence type="ECO:0000313" key="14">
    <source>
        <dbReference type="Proteomes" id="UP001286456"/>
    </source>
</evidence>
<keyword evidence="4" id="KW-0158">Chromosome</keyword>
<dbReference type="Gene3D" id="1.10.1420.10">
    <property type="match status" value="1"/>
</dbReference>
<evidence type="ECO:0000256" key="4">
    <source>
        <dbReference type="ARBA" id="ARBA00022454"/>
    </source>
</evidence>
<dbReference type="GO" id="GO:0006298">
    <property type="term" value="P:mismatch repair"/>
    <property type="evidence" value="ECO:0007669"/>
    <property type="project" value="InterPro"/>
</dbReference>
<dbReference type="SMART" id="SM00533">
    <property type="entry name" value="MUTSd"/>
    <property type="match status" value="1"/>
</dbReference>
<dbReference type="GO" id="GO:0030983">
    <property type="term" value="F:mismatched DNA binding"/>
    <property type="evidence" value="ECO:0007669"/>
    <property type="project" value="InterPro"/>
</dbReference>
<feature type="domain" description="DNA mismatch repair proteins mutS family" evidence="12">
    <location>
        <begin position="686"/>
        <end position="702"/>
    </location>
</feature>
<dbReference type="InterPro" id="IPR027417">
    <property type="entry name" value="P-loop_NTPase"/>
</dbReference>
<dbReference type="EMBL" id="JAUEPO010000001">
    <property type="protein sequence ID" value="KAK3337311.1"/>
    <property type="molecule type" value="Genomic_DNA"/>
</dbReference>
<reference evidence="13" key="1">
    <citation type="journal article" date="2023" name="Mol. Phylogenet. Evol.">
        <title>Genome-scale phylogeny and comparative genomics of the fungal order Sordariales.</title>
        <authorList>
            <person name="Hensen N."/>
            <person name="Bonometti L."/>
            <person name="Westerberg I."/>
            <person name="Brannstrom I.O."/>
            <person name="Guillou S."/>
            <person name="Cros-Aarteil S."/>
            <person name="Calhoun S."/>
            <person name="Haridas S."/>
            <person name="Kuo A."/>
            <person name="Mondo S."/>
            <person name="Pangilinan J."/>
            <person name="Riley R."/>
            <person name="LaButti K."/>
            <person name="Andreopoulos B."/>
            <person name="Lipzen A."/>
            <person name="Chen C."/>
            <person name="Yan M."/>
            <person name="Daum C."/>
            <person name="Ng V."/>
            <person name="Clum A."/>
            <person name="Steindorff A."/>
            <person name="Ohm R.A."/>
            <person name="Martin F."/>
            <person name="Silar P."/>
            <person name="Natvig D.O."/>
            <person name="Lalanne C."/>
            <person name="Gautier V."/>
            <person name="Ament-Velasquez S.L."/>
            <person name="Kruys A."/>
            <person name="Hutchinson M.I."/>
            <person name="Powell A.J."/>
            <person name="Barry K."/>
            <person name="Miller A.N."/>
            <person name="Grigoriev I.V."/>
            <person name="Debuchy R."/>
            <person name="Gladieux P."/>
            <person name="Hiltunen Thoren M."/>
            <person name="Johannesson H."/>
        </authorList>
    </citation>
    <scope>NUCLEOTIDE SEQUENCE</scope>
    <source>
        <strain evidence="13">SMH4131-1</strain>
    </source>
</reference>
<dbReference type="Proteomes" id="UP001286456">
    <property type="component" value="Unassembled WGS sequence"/>
</dbReference>
<evidence type="ECO:0000259" key="12">
    <source>
        <dbReference type="PROSITE" id="PS00486"/>
    </source>
</evidence>
<dbReference type="SUPFAM" id="SSF48334">
    <property type="entry name" value="DNA repair protein MutS, domain III"/>
    <property type="match status" value="1"/>
</dbReference>
<dbReference type="CDD" id="cd03281">
    <property type="entry name" value="ABC_MSH5_euk"/>
    <property type="match status" value="1"/>
</dbReference>
<evidence type="ECO:0000256" key="10">
    <source>
        <dbReference type="ARBA" id="ARBA00073549"/>
    </source>
</evidence>
<evidence type="ECO:0000256" key="1">
    <source>
        <dbReference type="ARBA" id="ARBA00004123"/>
    </source>
</evidence>
<proteinExistence type="inferred from homology"/>
<dbReference type="InterPro" id="IPR007696">
    <property type="entry name" value="DNA_mismatch_repair_MutS_core"/>
</dbReference>
<evidence type="ECO:0000256" key="5">
    <source>
        <dbReference type="ARBA" id="ARBA00022741"/>
    </source>
</evidence>
<comment type="subcellular location">
    <subcellularLocation>
        <location evidence="2">Chromosome</location>
    </subcellularLocation>
    <subcellularLocation>
        <location evidence="1">Nucleus</location>
    </subcellularLocation>
</comment>